<keyword evidence="3" id="KW-0804">Transcription</keyword>
<feature type="domain" description="HTH araC/xylS-type" evidence="4">
    <location>
        <begin position="256"/>
        <end position="353"/>
    </location>
</feature>
<name>A0A9X8P619_9GAMM</name>
<dbReference type="SMART" id="SM00342">
    <property type="entry name" value="HTH_ARAC"/>
    <property type="match status" value="1"/>
</dbReference>
<evidence type="ECO:0000256" key="1">
    <source>
        <dbReference type="ARBA" id="ARBA00023015"/>
    </source>
</evidence>
<dbReference type="GO" id="GO:0003700">
    <property type="term" value="F:DNA-binding transcription factor activity"/>
    <property type="evidence" value="ECO:0007669"/>
    <property type="project" value="InterPro"/>
</dbReference>
<dbReference type="AlphaFoldDB" id="A0A9X8P619"/>
<gene>
    <name evidence="5" type="ORF">CLR69_08690</name>
</gene>
<dbReference type="GO" id="GO:0000976">
    <property type="term" value="F:transcription cis-regulatory region binding"/>
    <property type="evidence" value="ECO:0007669"/>
    <property type="project" value="TreeGrafter"/>
</dbReference>
<dbReference type="PROSITE" id="PS01124">
    <property type="entry name" value="HTH_ARAC_FAMILY_2"/>
    <property type="match status" value="1"/>
</dbReference>
<evidence type="ECO:0000313" key="6">
    <source>
        <dbReference type="Proteomes" id="UP001138460"/>
    </source>
</evidence>
<dbReference type="Gene3D" id="1.10.10.60">
    <property type="entry name" value="Homeodomain-like"/>
    <property type="match status" value="1"/>
</dbReference>
<protein>
    <submittedName>
        <fullName evidence="5">AraC family transcriptional regulator</fullName>
    </submittedName>
</protein>
<dbReference type="PANTHER" id="PTHR47894">
    <property type="entry name" value="HTH-TYPE TRANSCRIPTIONAL REGULATOR GADX"/>
    <property type="match status" value="1"/>
</dbReference>
<evidence type="ECO:0000256" key="3">
    <source>
        <dbReference type="ARBA" id="ARBA00023163"/>
    </source>
</evidence>
<accession>A0A9X8P619</accession>
<evidence type="ECO:0000313" key="5">
    <source>
        <dbReference type="EMBL" id="RYC45056.1"/>
    </source>
</evidence>
<dbReference type="Proteomes" id="UP001138460">
    <property type="component" value="Unassembled WGS sequence"/>
</dbReference>
<proteinExistence type="predicted"/>
<organism evidence="5 6">
    <name type="scientific">Pectobacterium zantedeschiae</name>
    <dbReference type="NCBI Taxonomy" id="2034769"/>
    <lineage>
        <taxon>Bacteria</taxon>
        <taxon>Pseudomonadati</taxon>
        <taxon>Pseudomonadota</taxon>
        <taxon>Gammaproteobacteria</taxon>
        <taxon>Enterobacterales</taxon>
        <taxon>Pectobacteriaceae</taxon>
        <taxon>Pectobacterium</taxon>
    </lineage>
</organism>
<reference evidence="5 6" key="1">
    <citation type="journal article" date="2018" name="Syst. Appl. Microbiol.">
        <title>Pectobacterium zantedeschiae sp. nov. a new species of a soft rot pathogen isolated from Calla lily (Zantedeschia spp.).</title>
        <authorList>
            <person name="Waleron M."/>
            <person name="Misztak A."/>
            <person name="Waleron M."/>
            <person name="Franczuk M."/>
            <person name="Jonca J."/>
            <person name="Wielgomas B."/>
            <person name="Mikicinski A."/>
            <person name="Popovic T."/>
            <person name="Waleron K."/>
        </authorList>
    </citation>
    <scope>NUCLEOTIDE SEQUENCE [LARGE SCALE GENOMIC DNA]</scope>
    <source>
        <strain evidence="5 6">9M</strain>
    </source>
</reference>
<dbReference type="InterPro" id="IPR018060">
    <property type="entry name" value="HTH_AraC"/>
</dbReference>
<dbReference type="SUPFAM" id="SSF46689">
    <property type="entry name" value="Homeodomain-like"/>
    <property type="match status" value="1"/>
</dbReference>
<dbReference type="Pfam" id="PF12833">
    <property type="entry name" value="HTH_18"/>
    <property type="match status" value="1"/>
</dbReference>
<dbReference type="EMBL" id="NWTM01000001">
    <property type="protein sequence ID" value="RYC45056.1"/>
    <property type="molecule type" value="Genomic_DNA"/>
</dbReference>
<dbReference type="PANTHER" id="PTHR47894:SF1">
    <property type="entry name" value="HTH-TYPE TRANSCRIPTIONAL REGULATOR VQSM"/>
    <property type="match status" value="1"/>
</dbReference>
<keyword evidence="1" id="KW-0805">Transcription regulation</keyword>
<comment type="caution">
    <text evidence="5">The sequence shown here is derived from an EMBL/GenBank/DDBJ whole genome shotgun (WGS) entry which is preliminary data.</text>
</comment>
<dbReference type="InterPro" id="IPR009057">
    <property type="entry name" value="Homeodomain-like_sf"/>
</dbReference>
<keyword evidence="6" id="KW-1185">Reference proteome</keyword>
<dbReference type="Pfam" id="PF12625">
    <property type="entry name" value="Arabinose_bd"/>
    <property type="match status" value="1"/>
</dbReference>
<evidence type="ECO:0000259" key="4">
    <source>
        <dbReference type="PROSITE" id="PS01124"/>
    </source>
</evidence>
<dbReference type="OrthoDB" id="5582699at2"/>
<sequence>MLRRCFPFFWSHGGVMKSSEFLYSTMPTFLLRSIIDELSCQGIDPERILTGLPLTLQDINNPYVRVPVLHGQKIIQRALQLCQCDGFGLQIGSNHTISTMGPIYFAFITSPTLHHVLDTGLKYQGLTHGLLHFYYKKDEANNLVLFAYSTLHQIDILTFLVEEAFSFLLRMVQEMSTKNMRLIKVDFSFLPPPYVDKYRKRFNCDLNFNQPHNALYFQESILQLPIPTHDRVNYKLMLEFLDQLLERYSIQQDIVNEVSHILYRTLENPPMFDAIAKQLALSERTLRRRLAESGKTYLTLLDDIRKERALALLYTSRLSIEKIGLAVGFDDIRSFRRAFTRWTGKTPRQLRAQRHT</sequence>
<dbReference type="GO" id="GO:0005829">
    <property type="term" value="C:cytosol"/>
    <property type="evidence" value="ECO:0007669"/>
    <property type="project" value="TreeGrafter"/>
</dbReference>
<dbReference type="InterPro" id="IPR032687">
    <property type="entry name" value="AraC-type_N"/>
</dbReference>
<evidence type="ECO:0000256" key="2">
    <source>
        <dbReference type="ARBA" id="ARBA00023125"/>
    </source>
</evidence>
<keyword evidence="2" id="KW-0238">DNA-binding</keyword>